<accession>A0A7R7DNB6</accession>
<feature type="chain" id="PRO_5039466217" evidence="1">
    <location>
        <begin position="20"/>
        <end position="52"/>
    </location>
</feature>
<evidence type="ECO:0000313" key="3">
    <source>
        <dbReference type="Proteomes" id="UP000611640"/>
    </source>
</evidence>
<dbReference type="KEGG" id="atl:Athai_24170"/>
<proteinExistence type="predicted"/>
<dbReference type="Proteomes" id="UP000611640">
    <property type="component" value="Chromosome"/>
</dbReference>
<dbReference type="AlphaFoldDB" id="A0A7R7DNB6"/>
<sequence length="52" mass="5463">MTTVAIVLALAGAVAYALAAHVQHAAVRTACAPGRGRIARLVRQRRWFGGCC</sequence>
<protein>
    <submittedName>
        <fullName evidence="2">Uncharacterized protein</fullName>
    </submittedName>
</protein>
<dbReference type="EMBL" id="AP023355">
    <property type="protein sequence ID" value="BCJ34914.1"/>
    <property type="molecule type" value="Genomic_DNA"/>
</dbReference>
<evidence type="ECO:0000313" key="2">
    <source>
        <dbReference type="EMBL" id="BCJ34914.1"/>
    </source>
</evidence>
<organism evidence="2 3">
    <name type="scientific">Actinocatenispora thailandica</name>
    <dbReference type="NCBI Taxonomy" id="227318"/>
    <lineage>
        <taxon>Bacteria</taxon>
        <taxon>Bacillati</taxon>
        <taxon>Actinomycetota</taxon>
        <taxon>Actinomycetes</taxon>
        <taxon>Micromonosporales</taxon>
        <taxon>Micromonosporaceae</taxon>
        <taxon>Actinocatenispora</taxon>
    </lineage>
</organism>
<feature type="signal peptide" evidence="1">
    <location>
        <begin position="1"/>
        <end position="19"/>
    </location>
</feature>
<keyword evidence="1" id="KW-0732">Signal</keyword>
<keyword evidence="3" id="KW-1185">Reference proteome</keyword>
<gene>
    <name evidence="2" type="ORF">Athai_24170</name>
</gene>
<name>A0A7R7DNB6_9ACTN</name>
<evidence type="ECO:0000256" key="1">
    <source>
        <dbReference type="SAM" id="SignalP"/>
    </source>
</evidence>
<reference evidence="2 3" key="1">
    <citation type="submission" date="2020-08" db="EMBL/GenBank/DDBJ databases">
        <title>Whole genome shotgun sequence of Actinocatenispora thailandica NBRC 105041.</title>
        <authorList>
            <person name="Komaki H."/>
            <person name="Tamura T."/>
        </authorList>
    </citation>
    <scope>NUCLEOTIDE SEQUENCE [LARGE SCALE GENOMIC DNA]</scope>
    <source>
        <strain evidence="2 3">NBRC 105041</strain>
    </source>
</reference>
<dbReference type="RefSeq" id="WP_203961571.1">
    <property type="nucleotide sequence ID" value="NZ_AP023355.1"/>
</dbReference>